<dbReference type="Proteomes" id="UP001601303">
    <property type="component" value="Unassembled WGS sequence"/>
</dbReference>
<feature type="compositionally biased region" description="Low complexity" evidence="1">
    <location>
        <begin position="93"/>
        <end position="106"/>
    </location>
</feature>
<accession>A0ABW6LV78</accession>
<evidence type="ECO:0000256" key="2">
    <source>
        <dbReference type="SAM" id="Phobius"/>
    </source>
</evidence>
<feature type="region of interest" description="Disordered" evidence="1">
    <location>
        <begin position="1"/>
        <end position="24"/>
    </location>
</feature>
<organism evidence="3 4">
    <name type="scientific">Streptomyces hokutonensis</name>
    <dbReference type="NCBI Taxonomy" id="1306990"/>
    <lineage>
        <taxon>Bacteria</taxon>
        <taxon>Bacillati</taxon>
        <taxon>Actinomycetota</taxon>
        <taxon>Actinomycetes</taxon>
        <taxon>Kitasatosporales</taxon>
        <taxon>Streptomycetaceae</taxon>
        <taxon>Streptomyces</taxon>
    </lineage>
</organism>
<keyword evidence="2" id="KW-0812">Transmembrane</keyword>
<feature type="transmembrane region" description="Helical" evidence="2">
    <location>
        <begin position="60"/>
        <end position="81"/>
    </location>
</feature>
<keyword evidence="2" id="KW-1133">Transmembrane helix</keyword>
<feature type="region of interest" description="Disordered" evidence="1">
    <location>
        <begin position="91"/>
        <end position="119"/>
    </location>
</feature>
<keyword evidence="4" id="KW-1185">Reference proteome</keyword>
<reference evidence="3 4" key="1">
    <citation type="submission" date="2024-10" db="EMBL/GenBank/DDBJ databases">
        <title>The Natural Products Discovery Center: Release of the First 8490 Sequenced Strains for Exploring Actinobacteria Biosynthetic Diversity.</title>
        <authorList>
            <person name="Kalkreuter E."/>
            <person name="Kautsar S.A."/>
            <person name="Yang D."/>
            <person name="Bader C.D."/>
            <person name="Teijaro C.N."/>
            <person name="Fluegel L."/>
            <person name="Davis C.M."/>
            <person name="Simpson J.R."/>
            <person name="Lauterbach L."/>
            <person name="Steele A.D."/>
            <person name="Gui C."/>
            <person name="Meng S."/>
            <person name="Li G."/>
            <person name="Viehrig K."/>
            <person name="Ye F."/>
            <person name="Su P."/>
            <person name="Kiefer A.F."/>
            <person name="Nichols A."/>
            <person name="Cepeda A.J."/>
            <person name="Yan W."/>
            <person name="Fan B."/>
            <person name="Jiang Y."/>
            <person name="Adhikari A."/>
            <person name="Zheng C.-J."/>
            <person name="Schuster L."/>
            <person name="Cowan T.M."/>
            <person name="Smanski M.J."/>
            <person name="Chevrette M.G."/>
            <person name="De Carvalho L.P.S."/>
            <person name="Shen B."/>
        </authorList>
    </citation>
    <scope>NUCLEOTIDE SEQUENCE [LARGE SCALE GENOMIC DNA]</scope>
    <source>
        <strain evidence="3 4">NPDC006488</strain>
    </source>
</reference>
<dbReference type="RefSeq" id="WP_388102617.1">
    <property type="nucleotide sequence ID" value="NZ_JBIAHM010000001.1"/>
</dbReference>
<sequence length="258" mass="27416">MSDWNGFGAERGPSEERGQAPWSVWSTAETQTSLTPPAWVSPPAPTPVLAPASGRRAWRLVLAVALAVVLGAGAGGGLWYVTHERGTHDHVDTSASASASASASTTGPGSSYRTAQDPTGYRVAVPKGWTRTQRQGAKAPVVTYDSPDGTRRLQIFRVSENSPAESLDLAENDPGYGFARQPGYQVIDRSSGSTWAELTYRYDDQDKGMRRVIDNRFEAADGSLYAVRSSGPVALDPALVRGPLTAAVDSFCPEGTNC</sequence>
<comment type="caution">
    <text evidence="3">The sequence shown here is derived from an EMBL/GenBank/DDBJ whole genome shotgun (WGS) entry which is preliminary data.</text>
</comment>
<evidence type="ECO:0000313" key="3">
    <source>
        <dbReference type="EMBL" id="MFE9597791.1"/>
    </source>
</evidence>
<protein>
    <recommendedName>
        <fullName evidence="5">Serine/arginine repetitive matrix protein 2</fullName>
    </recommendedName>
</protein>
<evidence type="ECO:0000256" key="1">
    <source>
        <dbReference type="SAM" id="MobiDB-lite"/>
    </source>
</evidence>
<feature type="compositionally biased region" description="Polar residues" evidence="1">
    <location>
        <begin position="107"/>
        <end position="117"/>
    </location>
</feature>
<gene>
    <name evidence="3" type="ORF">ACFYNQ_04345</name>
</gene>
<name>A0ABW6LV78_9ACTN</name>
<evidence type="ECO:0008006" key="5">
    <source>
        <dbReference type="Google" id="ProtNLM"/>
    </source>
</evidence>
<keyword evidence="2" id="KW-0472">Membrane</keyword>
<evidence type="ECO:0000313" key="4">
    <source>
        <dbReference type="Proteomes" id="UP001601303"/>
    </source>
</evidence>
<dbReference type="EMBL" id="JBIAHM010000001">
    <property type="protein sequence ID" value="MFE9597791.1"/>
    <property type="molecule type" value="Genomic_DNA"/>
</dbReference>
<proteinExistence type="predicted"/>